<evidence type="ECO:0000313" key="1">
    <source>
        <dbReference type="EMBL" id="HGW93060.1"/>
    </source>
</evidence>
<reference evidence="1" key="1">
    <citation type="journal article" date="2020" name="mSystems">
        <title>Genome- and Community-Level Interaction Insights into Carbon Utilization and Element Cycling Functions of Hydrothermarchaeota in Hydrothermal Sediment.</title>
        <authorList>
            <person name="Zhou Z."/>
            <person name="Liu Y."/>
            <person name="Xu W."/>
            <person name="Pan J."/>
            <person name="Luo Z.H."/>
            <person name="Li M."/>
        </authorList>
    </citation>
    <scope>NUCLEOTIDE SEQUENCE [LARGE SCALE GENOMIC DNA]</scope>
    <source>
        <strain evidence="1">SpSt-402</strain>
    </source>
</reference>
<sequence length="466" mass="52331">MRQGPEQGFGQDYERCFDELNRAIEQLGGKADPAQISMTAELIIQTMSGPWRYFHTPEHIFEVGESGDAIEVLSALFHDLVYVQVDQVVSVNTSRYVAPFVKEIGGQLVILERWQLPNDPLFEMVSQIFGFTPGQTLLPTAGQNEFLSAVIAAKSLEHALSPAIIAQIAACIEATIPFRLPSETGQSVGDRLFERLSRVNHNFELRWTEADIHAIVKRAIRLANRDIENFAYEASAEFLDNTWNLMPETNHDLTSANAYTVSGYRLSLQKMEGFMNFLKPELVFQRYQDEPEPDLYDELICRTQKNLEVARLYLGSKLLSIAVIEALSQRIGQDIPLATMMGELPGRGLPVAQLENFLPPIEVSIPPADAIEQEVLELLEKGRTKSSSYDVKNSPVATFIIKSIGFSEARRLLLQAKEFFKRSVSAEEFLALCDRNVVETIIRAVLQVFEYRKAAMAGRVNAEVKV</sequence>
<organism evidence="1">
    <name type="scientific">Oscillatoriales cyanobacterium SpSt-402</name>
    <dbReference type="NCBI Taxonomy" id="2282168"/>
    <lineage>
        <taxon>Bacteria</taxon>
        <taxon>Bacillati</taxon>
        <taxon>Cyanobacteriota</taxon>
        <taxon>Cyanophyceae</taxon>
        <taxon>Oscillatoriophycideae</taxon>
        <taxon>Oscillatoriales</taxon>
    </lineage>
</organism>
<gene>
    <name evidence="1" type="ORF">ENR47_02060</name>
</gene>
<proteinExistence type="predicted"/>
<accession>A0A832GYU7</accession>
<protein>
    <submittedName>
        <fullName evidence="1">Uncharacterized protein</fullName>
    </submittedName>
</protein>
<dbReference type="EMBL" id="DSRD01000136">
    <property type="protein sequence ID" value="HGW93060.1"/>
    <property type="molecule type" value="Genomic_DNA"/>
</dbReference>
<name>A0A832GYU7_9CYAN</name>
<comment type="caution">
    <text evidence="1">The sequence shown here is derived from an EMBL/GenBank/DDBJ whole genome shotgun (WGS) entry which is preliminary data.</text>
</comment>
<dbReference type="AlphaFoldDB" id="A0A832GYU7"/>